<protein>
    <submittedName>
        <fullName evidence="1">Uncharacterized protein</fullName>
    </submittedName>
</protein>
<organism evidence="1">
    <name type="scientific">marine sediment metagenome</name>
    <dbReference type="NCBI Taxonomy" id="412755"/>
    <lineage>
        <taxon>unclassified sequences</taxon>
        <taxon>metagenomes</taxon>
        <taxon>ecological metagenomes</taxon>
    </lineage>
</organism>
<feature type="non-terminal residue" evidence="1">
    <location>
        <position position="1"/>
    </location>
</feature>
<comment type="caution">
    <text evidence="1">The sequence shown here is derived from an EMBL/GenBank/DDBJ whole genome shotgun (WGS) entry which is preliminary data.</text>
</comment>
<reference evidence="1" key="1">
    <citation type="journal article" date="2014" name="Front. Microbiol.">
        <title>High frequency of phylogenetically diverse reductive dehalogenase-homologous genes in deep subseafloor sedimentary metagenomes.</title>
        <authorList>
            <person name="Kawai M."/>
            <person name="Futagami T."/>
            <person name="Toyoda A."/>
            <person name="Takaki Y."/>
            <person name="Nishi S."/>
            <person name="Hori S."/>
            <person name="Arai W."/>
            <person name="Tsubouchi T."/>
            <person name="Morono Y."/>
            <person name="Uchiyama I."/>
            <person name="Ito T."/>
            <person name="Fujiyama A."/>
            <person name="Inagaki F."/>
            <person name="Takami H."/>
        </authorList>
    </citation>
    <scope>NUCLEOTIDE SEQUENCE</scope>
    <source>
        <strain evidence="1">Expedition CK06-06</strain>
    </source>
</reference>
<gene>
    <name evidence="1" type="ORF">S01H4_20844</name>
</gene>
<sequence>EQFVTSICNMANVIIFADEAQKVVRFISFDGILNSEYQDLSNKLVLNKPIKSTNTIQTYFQNNELSPFNSPSEIVVDVADCSIFAILATVKSPCLCL</sequence>
<proteinExistence type="predicted"/>
<name>X0ZDW1_9ZZZZ</name>
<dbReference type="EMBL" id="BART01009402">
    <property type="protein sequence ID" value="GAG67835.1"/>
    <property type="molecule type" value="Genomic_DNA"/>
</dbReference>
<dbReference type="AlphaFoldDB" id="X0ZDW1"/>
<accession>X0ZDW1</accession>
<evidence type="ECO:0000313" key="1">
    <source>
        <dbReference type="EMBL" id="GAG67835.1"/>
    </source>
</evidence>